<evidence type="ECO:0000313" key="17">
    <source>
        <dbReference type="Proteomes" id="UP000249522"/>
    </source>
</evidence>
<dbReference type="InterPro" id="IPR016032">
    <property type="entry name" value="Sig_transdc_resp-reg_C-effctor"/>
</dbReference>
<dbReference type="InterPro" id="IPR039420">
    <property type="entry name" value="WalR-like"/>
</dbReference>
<dbReference type="GO" id="GO:0032993">
    <property type="term" value="C:protein-DNA complex"/>
    <property type="evidence" value="ECO:0007669"/>
    <property type="project" value="TreeGrafter"/>
</dbReference>
<dbReference type="InterPro" id="IPR001789">
    <property type="entry name" value="Sig_transdc_resp-reg_receiver"/>
</dbReference>
<evidence type="ECO:0000259" key="14">
    <source>
        <dbReference type="PROSITE" id="PS50110"/>
    </source>
</evidence>
<dbReference type="Gene3D" id="6.10.250.690">
    <property type="match status" value="1"/>
</dbReference>
<dbReference type="SMART" id="SM00448">
    <property type="entry name" value="REC"/>
    <property type="match status" value="1"/>
</dbReference>
<sequence length="224" mass="25511">MTSVLIADDDPHIRELIRMTLRTDRYELTEAGSGTDALRIAAAQRIDIAIVDVMMPGMNGLEVCRELKRYYDIPILLLTAKGTNTDKVMGFQAGTDDYVVKPFDPAELRYRMKALLRRFQLDHRCVIEVGGLYMNTDRTVSFDGTDIVLPPKEFELLSLLASHPNRTLTREQLIQQVWGVDYEGDERTVDVHVKRLRERLSGCSSRTEIVTVRGLGYKLVVQHD</sequence>
<keyword evidence="6" id="KW-0843">Virulence</keyword>
<dbReference type="OrthoDB" id="9790442at2"/>
<dbReference type="RefSeq" id="WP_111146119.1">
    <property type="nucleotide sequence ID" value="NZ_QKRB01000038.1"/>
</dbReference>
<name>A0A2W1LNF9_9BACL</name>
<dbReference type="PANTHER" id="PTHR48111:SF49">
    <property type="entry name" value="HEME RESPONSE REGULATOR HSSR"/>
    <property type="match status" value="1"/>
</dbReference>
<dbReference type="GO" id="GO:0005829">
    <property type="term" value="C:cytosol"/>
    <property type="evidence" value="ECO:0007669"/>
    <property type="project" value="TreeGrafter"/>
</dbReference>
<evidence type="ECO:0000256" key="8">
    <source>
        <dbReference type="ARBA" id="ARBA00023159"/>
    </source>
</evidence>
<dbReference type="SUPFAM" id="SSF52172">
    <property type="entry name" value="CheY-like"/>
    <property type="match status" value="1"/>
</dbReference>
<comment type="subcellular location">
    <subcellularLocation>
        <location evidence="1">Cytoplasm</location>
    </subcellularLocation>
</comment>
<dbReference type="InterPro" id="IPR001867">
    <property type="entry name" value="OmpR/PhoB-type_DNA-bd"/>
</dbReference>
<keyword evidence="7 13" id="KW-0238">DNA-binding</keyword>
<dbReference type="Gene3D" id="3.40.50.2300">
    <property type="match status" value="1"/>
</dbReference>
<evidence type="ECO:0000256" key="3">
    <source>
        <dbReference type="ARBA" id="ARBA00022553"/>
    </source>
</evidence>
<dbReference type="AlphaFoldDB" id="A0A2W1LNF9"/>
<gene>
    <name evidence="16" type="ORF">DNH61_07915</name>
</gene>
<dbReference type="PROSITE" id="PS51755">
    <property type="entry name" value="OMPR_PHOB"/>
    <property type="match status" value="1"/>
</dbReference>
<proteinExistence type="predicted"/>
<evidence type="ECO:0000256" key="2">
    <source>
        <dbReference type="ARBA" id="ARBA00022490"/>
    </source>
</evidence>
<keyword evidence="9" id="KW-0804">Transcription</keyword>
<dbReference type="Proteomes" id="UP000249522">
    <property type="component" value="Unassembled WGS sequence"/>
</dbReference>
<dbReference type="Pfam" id="PF00072">
    <property type="entry name" value="Response_reg"/>
    <property type="match status" value="1"/>
</dbReference>
<keyword evidence="17" id="KW-1185">Reference proteome</keyword>
<keyword evidence="3 12" id="KW-0597">Phosphoprotein</keyword>
<reference evidence="16 17" key="1">
    <citation type="submission" date="2018-06" db="EMBL/GenBank/DDBJ databases">
        <title>Paenibacillus imtechensis sp. nov.</title>
        <authorList>
            <person name="Pinnaka A.K."/>
            <person name="Singh H."/>
            <person name="Kaur M."/>
        </authorList>
    </citation>
    <scope>NUCLEOTIDE SEQUENCE [LARGE SCALE GENOMIC DNA]</scope>
    <source>
        <strain evidence="16 17">SMB1</strain>
    </source>
</reference>
<evidence type="ECO:0000313" key="16">
    <source>
        <dbReference type="EMBL" id="PZD96425.1"/>
    </source>
</evidence>
<dbReference type="Pfam" id="PF00486">
    <property type="entry name" value="Trans_reg_C"/>
    <property type="match status" value="1"/>
</dbReference>
<dbReference type="Gene3D" id="1.10.10.10">
    <property type="entry name" value="Winged helix-like DNA-binding domain superfamily/Winged helix DNA-binding domain"/>
    <property type="match status" value="1"/>
</dbReference>
<accession>A0A2W1LNF9</accession>
<dbReference type="GO" id="GO:0000156">
    <property type="term" value="F:phosphorelay response regulator activity"/>
    <property type="evidence" value="ECO:0007669"/>
    <property type="project" value="TreeGrafter"/>
</dbReference>
<evidence type="ECO:0000256" key="10">
    <source>
        <dbReference type="ARBA" id="ARBA00037471"/>
    </source>
</evidence>
<evidence type="ECO:0000256" key="13">
    <source>
        <dbReference type="PROSITE-ProRule" id="PRU01091"/>
    </source>
</evidence>
<keyword evidence="8" id="KW-0010">Activator</keyword>
<feature type="DNA-binding region" description="OmpR/PhoB-type" evidence="13">
    <location>
        <begin position="124"/>
        <end position="221"/>
    </location>
</feature>
<evidence type="ECO:0000256" key="9">
    <source>
        <dbReference type="ARBA" id="ARBA00023163"/>
    </source>
</evidence>
<feature type="domain" description="Response regulatory" evidence="14">
    <location>
        <begin position="3"/>
        <end position="116"/>
    </location>
</feature>
<evidence type="ECO:0000256" key="4">
    <source>
        <dbReference type="ARBA" id="ARBA00023012"/>
    </source>
</evidence>
<evidence type="ECO:0000256" key="12">
    <source>
        <dbReference type="PROSITE-ProRule" id="PRU00169"/>
    </source>
</evidence>
<evidence type="ECO:0000256" key="11">
    <source>
        <dbReference type="ARBA" id="ARBA00039976"/>
    </source>
</evidence>
<dbReference type="GO" id="GO:0000976">
    <property type="term" value="F:transcription cis-regulatory region binding"/>
    <property type="evidence" value="ECO:0007669"/>
    <property type="project" value="TreeGrafter"/>
</dbReference>
<dbReference type="PROSITE" id="PS50110">
    <property type="entry name" value="RESPONSE_REGULATORY"/>
    <property type="match status" value="1"/>
</dbReference>
<organism evidence="16 17">
    <name type="scientific">Paenibacillus sambharensis</name>
    <dbReference type="NCBI Taxonomy" id="1803190"/>
    <lineage>
        <taxon>Bacteria</taxon>
        <taxon>Bacillati</taxon>
        <taxon>Bacillota</taxon>
        <taxon>Bacilli</taxon>
        <taxon>Bacillales</taxon>
        <taxon>Paenibacillaceae</taxon>
        <taxon>Paenibacillus</taxon>
    </lineage>
</organism>
<keyword evidence="2" id="KW-0963">Cytoplasm</keyword>
<evidence type="ECO:0000256" key="6">
    <source>
        <dbReference type="ARBA" id="ARBA00023026"/>
    </source>
</evidence>
<dbReference type="EMBL" id="QKRB01000038">
    <property type="protein sequence ID" value="PZD96425.1"/>
    <property type="molecule type" value="Genomic_DNA"/>
</dbReference>
<dbReference type="FunFam" id="3.40.50.2300:FF:000001">
    <property type="entry name" value="DNA-binding response regulator PhoB"/>
    <property type="match status" value="1"/>
</dbReference>
<evidence type="ECO:0000256" key="5">
    <source>
        <dbReference type="ARBA" id="ARBA00023015"/>
    </source>
</evidence>
<dbReference type="SMART" id="SM00862">
    <property type="entry name" value="Trans_reg_C"/>
    <property type="match status" value="1"/>
</dbReference>
<evidence type="ECO:0000256" key="7">
    <source>
        <dbReference type="ARBA" id="ARBA00023125"/>
    </source>
</evidence>
<dbReference type="SUPFAM" id="SSF46894">
    <property type="entry name" value="C-terminal effector domain of the bipartite response regulators"/>
    <property type="match status" value="1"/>
</dbReference>
<evidence type="ECO:0000259" key="15">
    <source>
        <dbReference type="PROSITE" id="PS51755"/>
    </source>
</evidence>
<evidence type="ECO:0000256" key="1">
    <source>
        <dbReference type="ARBA" id="ARBA00004496"/>
    </source>
</evidence>
<feature type="domain" description="OmpR/PhoB-type" evidence="15">
    <location>
        <begin position="124"/>
        <end position="221"/>
    </location>
</feature>
<dbReference type="PANTHER" id="PTHR48111">
    <property type="entry name" value="REGULATOR OF RPOS"/>
    <property type="match status" value="1"/>
</dbReference>
<dbReference type="CDD" id="cd00383">
    <property type="entry name" value="trans_reg_C"/>
    <property type="match status" value="1"/>
</dbReference>
<keyword evidence="4" id="KW-0902">Two-component regulatory system</keyword>
<feature type="modified residue" description="4-aspartylphosphate" evidence="12">
    <location>
        <position position="52"/>
    </location>
</feature>
<comment type="caution">
    <text evidence="16">The sequence shown here is derived from an EMBL/GenBank/DDBJ whole genome shotgun (WGS) entry which is preliminary data.</text>
</comment>
<protein>
    <recommendedName>
        <fullName evidence="11">Heme response regulator HssR</fullName>
    </recommendedName>
</protein>
<dbReference type="CDD" id="cd17574">
    <property type="entry name" value="REC_OmpR"/>
    <property type="match status" value="1"/>
</dbReference>
<dbReference type="FunFam" id="1.10.10.10:FF:000018">
    <property type="entry name" value="DNA-binding response regulator ResD"/>
    <property type="match status" value="1"/>
</dbReference>
<keyword evidence="5" id="KW-0805">Transcription regulation</keyword>
<dbReference type="InterPro" id="IPR036388">
    <property type="entry name" value="WH-like_DNA-bd_sf"/>
</dbReference>
<dbReference type="InterPro" id="IPR011006">
    <property type="entry name" value="CheY-like_superfamily"/>
</dbReference>
<dbReference type="GO" id="GO:0006355">
    <property type="term" value="P:regulation of DNA-templated transcription"/>
    <property type="evidence" value="ECO:0007669"/>
    <property type="project" value="InterPro"/>
</dbReference>
<comment type="function">
    <text evidence="10">Member of the two-component regulatory system HssS/HssR involved in intracellular heme homeostasis and tempering of staphylococcal virulence. Phosphorylated HssR binds to a direct repeat sequence within hrtAB promoter and activates the expression of hrtAB, an efflux pump, in response to extracellular heme, hemin, hemoglobin or blood.</text>
</comment>